<accession>A0A1J1C841</accession>
<gene>
    <name evidence="1" type="ORF">Cabys_2112</name>
</gene>
<reference evidence="1 2" key="1">
    <citation type="submission" date="2016-11" db="EMBL/GenBank/DDBJ databases">
        <title>Genomic analysis of Caldithrix abyssi and proposal of a novel bacterial phylum Caldithrichaeota.</title>
        <authorList>
            <person name="Kublanov I."/>
            <person name="Sigalova O."/>
            <person name="Gavrilov S."/>
            <person name="Lebedinsky A."/>
            <person name="Ivanova N."/>
            <person name="Daum C."/>
            <person name="Reddy T."/>
            <person name="Klenk H.P."/>
            <person name="Goker M."/>
            <person name="Reva O."/>
            <person name="Miroshnichenko M."/>
            <person name="Kyprides N."/>
            <person name="Woyke T."/>
            <person name="Gelfand M."/>
        </authorList>
    </citation>
    <scope>NUCLEOTIDE SEQUENCE [LARGE SCALE GENOMIC DNA]</scope>
    <source>
        <strain evidence="1 2">LF13</strain>
    </source>
</reference>
<protein>
    <submittedName>
        <fullName evidence="1">Four helix bundle protein</fullName>
    </submittedName>
</protein>
<dbReference type="NCBIfam" id="TIGR02436">
    <property type="entry name" value="four helix bundle protein"/>
    <property type="match status" value="1"/>
</dbReference>
<organism evidence="1 2">
    <name type="scientific">Caldithrix abyssi DSM 13497</name>
    <dbReference type="NCBI Taxonomy" id="880073"/>
    <lineage>
        <taxon>Bacteria</taxon>
        <taxon>Pseudomonadati</taxon>
        <taxon>Calditrichota</taxon>
        <taxon>Calditrichia</taxon>
        <taxon>Calditrichales</taxon>
        <taxon>Calditrichaceae</taxon>
        <taxon>Caldithrix</taxon>
    </lineage>
</organism>
<dbReference type="Proteomes" id="UP000183868">
    <property type="component" value="Chromosome"/>
</dbReference>
<dbReference type="AlphaFoldDB" id="A0A1J1C841"/>
<name>A0A1J1C841_CALAY</name>
<dbReference type="Gene3D" id="1.20.1440.60">
    <property type="entry name" value="23S rRNA-intervening sequence"/>
    <property type="match status" value="1"/>
</dbReference>
<sequence length="50" mass="5764">MKELNETTIWLKIIEGSNFIEEKDIRILLSESKELQKIIGSSLSTLKQSK</sequence>
<evidence type="ECO:0000313" key="2">
    <source>
        <dbReference type="Proteomes" id="UP000183868"/>
    </source>
</evidence>
<dbReference type="SUPFAM" id="SSF158446">
    <property type="entry name" value="IVS-encoded protein-like"/>
    <property type="match status" value="1"/>
</dbReference>
<evidence type="ECO:0000313" key="1">
    <source>
        <dbReference type="EMBL" id="APF18861.1"/>
    </source>
</evidence>
<dbReference type="InterPro" id="IPR036583">
    <property type="entry name" value="23S_rRNA_IVS_sf"/>
</dbReference>
<proteinExistence type="predicted"/>
<dbReference type="EMBL" id="CP018099">
    <property type="protein sequence ID" value="APF18861.1"/>
    <property type="molecule type" value="Genomic_DNA"/>
</dbReference>
<dbReference type="InterPro" id="IPR012657">
    <property type="entry name" value="23S_rRNA-intervening_sequence"/>
</dbReference>
<dbReference type="KEGG" id="caby:Cabys_2112"/>